<keyword evidence="1" id="KW-0812">Transmembrane</keyword>
<keyword evidence="1" id="KW-0472">Membrane</keyword>
<keyword evidence="1" id="KW-1133">Transmembrane helix</keyword>
<dbReference type="Proteomes" id="UP000195918">
    <property type="component" value="Unassembled WGS sequence"/>
</dbReference>
<dbReference type="EMBL" id="FWFD01000018">
    <property type="protein sequence ID" value="SLM87004.1"/>
    <property type="molecule type" value="Genomic_DNA"/>
</dbReference>
<feature type="transmembrane region" description="Helical" evidence="1">
    <location>
        <begin position="230"/>
        <end position="253"/>
    </location>
</feature>
<protein>
    <submittedName>
        <fullName evidence="2">Tn5252, Orf23</fullName>
    </submittedName>
</protein>
<feature type="transmembrane region" description="Helical" evidence="1">
    <location>
        <begin position="152"/>
        <end position="174"/>
    </location>
</feature>
<proteinExistence type="predicted"/>
<feature type="transmembrane region" description="Helical" evidence="1">
    <location>
        <begin position="29"/>
        <end position="49"/>
    </location>
</feature>
<dbReference type="OrthoDB" id="2215210at2"/>
<evidence type="ECO:0000256" key="1">
    <source>
        <dbReference type="SAM" id="Phobius"/>
    </source>
</evidence>
<feature type="transmembrane region" description="Helical" evidence="1">
    <location>
        <begin position="61"/>
        <end position="82"/>
    </location>
</feature>
<feature type="transmembrane region" description="Helical" evidence="1">
    <location>
        <begin position="186"/>
        <end position="210"/>
    </location>
</feature>
<gene>
    <name evidence="2" type="ORF">FM121_12980</name>
</gene>
<name>A0A1X6WRT6_9ENTE</name>
<evidence type="ECO:0000313" key="3">
    <source>
        <dbReference type="Proteomes" id="UP000195918"/>
    </source>
</evidence>
<sequence length="266" mass="29683">MHIPKGTLNQLFKSLSSYNPVTNQAMEKIATVLQPVGIAILAILFLLELQNYSKKFDSEEGGLTANVYLSIAMKYLVAYFLIMTSSKIVDGVVWFGIQTAKWINSVVVVTGTNDVIKPLAKMKMWERPIPFLFRILTYISMAFASWTSKIIIFLRAIDLYIIKAVAPIMVAFFVHDELRSISINFLKYVMAVVFQGALLILILGLIPILTANDFSSFNSLDGSVWQNAGAIIKNVIEYVGLICKYVVIIILLIGSQRKAKQLMGAM</sequence>
<evidence type="ECO:0000313" key="2">
    <source>
        <dbReference type="EMBL" id="SLM87004.1"/>
    </source>
</evidence>
<dbReference type="RefSeq" id="WP_086952630.1">
    <property type="nucleotide sequence ID" value="NZ_FWFD01000018.1"/>
</dbReference>
<reference evidence="3" key="1">
    <citation type="submission" date="2017-02" db="EMBL/GenBank/DDBJ databases">
        <authorList>
            <person name="Dridi B."/>
        </authorList>
    </citation>
    <scope>NUCLEOTIDE SEQUENCE [LARGE SCALE GENOMIC DNA]</scope>
    <source>
        <strain evidence="3">bH819</strain>
    </source>
</reference>
<organism evidence="2 3">
    <name type="scientific">Vagococcus fluvialis bH819</name>
    <dbReference type="NCBI Taxonomy" id="1255619"/>
    <lineage>
        <taxon>Bacteria</taxon>
        <taxon>Bacillati</taxon>
        <taxon>Bacillota</taxon>
        <taxon>Bacilli</taxon>
        <taxon>Lactobacillales</taxon>
        <taxon>Enterococcaceae</taxon>
        <taxon>Vagococcus</taxon>
    </lineage>
</organism>
<feature type="transmembrane region" description="Helical" evidence="1">
    <location>
        <begin position="128"/>
        <end position="146"/>
    </location>
</feature>
<keyword evidence="3" id="KW-1185">Reference proteome</keyword>
<dbReference type="AlphaFoldDB" id="A0A1X6WRT6"/>
<accession>A0A1X6WRT6</accession>